<protein>
    <submittedName>
        <fullName evidence="1">Uncharacterized protein</fullName>
    </submittedName>
</protein>
<keyword evidence="2" id="KW-1185">Reference proteome</keyword>
<proteinExistence type="predicted"/>
<name>A0A4Y2V5I7_ARAVE</name>
<dbReference type="EMBL" id="BGPR01043205">
    <property type="protein sequence ID" value="GBO19772.1"/>
    <property type="molecule type" value="Genomic_DNA"/>
</dbReference>
<organism evidence="1 2">
    <name type="scientific">Araneus ventricosus</name>
    <name type="common">Orbweaver spider</name>
    <name type="synonym">Epeira ventricosa</name>
    <dbReference type="NCBI Taxonomy" id="182803"/>
    <lineage>
        <taxon>Eukaryota</taxon>
        <taxon>Metazoa</taxon>
        <taxon>Ecdysozoa</taxon>
        <taxon>Arthropoda</taxon>
        <taxon>Chelicerata</taxon>
        <taxon>Arachnida</taxon>
        <taxon>Araneae</taxon>
        <taxon>Araneomorphae</taxon>
        <taxon>Entelegynae</taxon>
        <taxon>Araneoidea</taxon>
        <taxon>Araneidae</taxon>
        <taxon>Araneus</taxon>
    </lineage>
</organism>
<reference evidence="1 2" key="1">
    <citation type="journal article" date="2019" name="Sci. Rep.">
        <title>Orb-weaving spider Araneus ventricosus genome elucidates the spidroin gene catalogue.</title>
        <authorList>
            <person name="Kono N."/>
            <person name="Nakamura H."/>
            <person name="Ohtoshi R."/>
            <person name="Moran D.A.P."/>
            <person name="Shinohara A."/>
            <person name="Yoshida Y."/>
            <person name="Fujiwara M."/>
            <person name="Mori M."/>
            <person name="Tomita M."/>
            <person name="Arakawa K."/>
        </authorList>
    </citation>
    <scope>NUCLEOTIDE SEQUENCE [LARGE SCALE GENOMIC DNA]</scope>
</reference>
<accession>A0A4Y2V5I7</accession>
<dbReference type="AlphaFoldDB" id="A0A4Y2V5I7"/>
<comment type="caution">
    <text evidence="1">The sequence shown here is derived from an EMBL/GenBank/DDBJ whole genome shotgun (WGS) entry which is preliminary data.</text>
</comment>
<gene>
    <name evidence="1" type="ORF">AVEN_120036_1</name>
</gene>
<evidence type="ECO:0000313" key="2">
    <source>
        <dbReference type="Proteomes" id="UP000499080"/>
    </source>
</evidence>
<dbReference type="Proteomes" id="UP000499080">
    <property type="component" value="Unassembled WGS sequence"/>
</dbReference>
<sequence length="81" mass="9059">MMRTTPELASLPPSFHATPTGGDKLFHYRHFPPLPFMQHSQAVLAKTNSAASPYRPWLTKNSIVCLLTFTPFYMPLGDLPA</sequence>
<evidence type="ECO:0000313" key="1">
    <source>
        <dbReference type="EMBL" id="GBO19772.1"/>
    </source>
</evidence>